<feature type="transmembrane region" description="Helical" evidence="1">
    <location>
        <begin position="12"/>
        <end position="33"/>
    </location>
</feature>
<dbReference type="Proteomes" id="UP000436047">
    <property type="component" value="Unassembled WGS sequence"/>
</dbReference>
<keyword evidence="1" id="KW-0472">Membrane</keyword>
<keyword evidence="3" id="KW-1185">Reference proteome</keyword>
<sequence length="163" mass="18237">MKPFINQPCAVLINTILIITIQITTIDRYIYPWYTLYKIFIRCIFTFPALVSYVPVAVLGANLNTVMRVHVPLEMQGRVFSARDTLQNITIPLGLFLGGIWVDHVFEPFMNRPSAIQHALALFFGAGKGSGIAVMFFIVGIIGFILSIAALRNPLYQSLNDSE</sequence>
<name>A0A6N7VXH7_9FIRM</name>
<dbReference type="EMBL" id="VUMI01000005">
    <property type="protein sequence ID" value="MSS87699.1"/>
    <property type="molecule type" value="Genomic_DNA"/>
</dbReference>
<proteinExistence type="predicted"/>
<reference evidence="2 3" key="1">
    <citation type="submission" date="2019-08" db="EMBL/GenBank/DDBJ databases">
        <title>In-depth cultivation of the pig gut microbiome towards novel bacterial diversity and tailored functional studies.</title>
        <authorList>
            <person name="Wylensek D."/>
            <person name="Hitch T.C.A."/>
            <person name="Clavel T."/>
        </authorList>
    </citation>
    <scope>NUCLEOTIDE SEQUENCE [LARGE SCALE GENOMIC DNA]</scope>
    <source>
        <strain evidence="2 3">WCA-389-WT-23B</strain>
    </source>
</reference>
<dbReference type="GeneID" id="86052426"/>
<dbReference type="RefSeq" id="WP_154463712.1">
    <property type="nucleotide sequence ID" value="NZ_JAXDZL010000200.1"/>
</dbReference>
<comment type="caution">
    <text evidence="2">The sequence shown here is derived from an EMBL/GenBank/DDBJ whole genome shotgun (WGS) entry which is preliminary data.</text>
</comment>
<accession>A0A6N7VXH7</accession>
<organism evidence="2 3">
    <name type="scientific">Eisenbergiella porci</name>
    <dbReference type="NCBI Taxonomy" id="2652274"/>
    <lineage>
        <taxon>Bacteria</taxon>
        <taxon>Bacillati</taxon>
        <taxon>Bacillota</taxon>
        <taxon>Clostridia</taxon>
        <taxon>Lachnospirales</taxon>
        <taxon>Lachnospiraceae</taxon>
        <taxon>Eisenbergiella</taxon>
    </lineage>
</organism>
<evidence type="ECO:0000313" key="2">
    <source>
        <dbReference type="EMBL" id="MSS87699.1"/>
    </source>
</evidence>
<dbReference type="AlphaFoldDB" id="A0A6N7VXH7"/>
<feature type="transmembrane region" description="Helical" evidence="1">
    <location>
        <begin position="39"/>
        <end position="64"/>
    </location>
</feature>
<evidence type="ECO:0000256" key="1">
    <source>
        <dbReference type="SAM" id="Phobius"/>
    </source>
</evidence>
<gene>
    <name evidence="2" type="ORF">FYJ45_04960</name>
</gene>
<protein>
    <submittedName>
        <fullName evidence="2">Uncharacterized protein</fullName>
    </submittedName>
</protein>
<evidence type="ECO:0000313" key="3">
    <source>
        <dbReference type="Proteomes" id="UP000436047"/>
    </source>
</evidence>
<feature type="transmembrane region" description="Helical" evidence="1">
    <location>
        <begin position="132"/>
        <end position="151"/>
    </location>
</feature>
<keyword evidence="1" id="KW-0812">Transmembrane</keyword>
<keyword evidence="1" id="KW-1133">Transmembrane helix</keyword>